<gene>
    <name evidence="10" type="ORF">MCOM1403_LOCUS5003</name>
</gene>
<comment type="similarity">
    <text evidence="2 7 8">Belongs to the peptidase C12 family.</text>
</comment>
<dbReference type="PRINTS" id="PR00707">
    <property type="entry name" value="UBCTHYDRLASE"/>
</dbReference>
<evidence type="ECO:0000256" key="7">
    <source>
        <dbReference type="PROSITE-ProRule" id="PRU01393"/>
    </source>
</evidence>
<dbReference type="InterPro" id="IPR036959">
    <property type="entry name" value="Peptidase_C12_UCH_sf"/>
</dbReference>
<dbReference type="InterPro" id="IPR057254">
    <property type="entry name" value="UCH_AS"/>
</dbReference>
<keyword evidence="6 7" id="KW-0788">Thiol protease</keyword>
<dbReference type="SUPFAM" id="SSF54001">
    <property type="entry name" value="Cysteine proteinases"/>
    <property type="match status" value="1"/>
</dbReference>
<evidence type="ECO:0000313" key="10">
    <source>
        <dbReference type="EMBL" id="CAD8517577.1"/>
    </source>
</evidence>
<feature type="domain" description="UCH catalytic" evidence="9">
    <location>
        <begin position="1"/>
        <end position="217"/>
    </location>
</feature>
<dbReference type="Pfam" id="PF01088">
    <property type="entry name" value="Peptidase_C12"/>
    <property type="match status" value="1"/>
</dbReference>
<dbReference type="EMBL" id="HBEQ01006319">
    <property type="protein sequence ID" value="CAD8517577.1"/>
    <property type="molecule type" value="Transcribed_RNA"/>
</dbReference>
<evidence type="ECO:0000256" key="3">
    <source>
        <dbReference type="ARBA" id="ARBA00022670"/>
    </source>
</evidence>
<dbReference type="AlphaFoldDB" id="A0A7S0NK07"/>
<sequence length="224" mass="23838">MADFAHALGLPTEIGFHDIFGFEPDLLAMVPQPVHAILLLFPITEASEKARLEHAATRNDDAASDDAARVWFTRQTIGNACGTIGVLHAVANTLNEYSVADDSWFGRFFAATRAMTPGERAAHLEADDSLEAAHAGAASSVASSTATPSPEREVDLHFVALVHVDGGLYELDGRRDAPFRHGDTARESFLVDAGSVVKKFVERGGDSLSFNAIAMGPNGGDAMF</sequence>
<evidence type="ECO:0000259" key="9">
    <source>
        <dbReference type="PROSITE" id="PS52048"/>
    </source>
</evidence>
<dbReference type="PROSITE" id="PS00140">
    <property type="entry name" value="UCH_1"/>
    <property type="match status" value="1"/>
</dbReference>
<dbReference type="Gene3D" id="3.40.532.10">
    <property type="entry name" value="Peptidase C12, ubiquitin carboxyl-terminal hydrolase"/>
    <property type="match status" value="1"/>
</dbReference>
<dbReference type="InterPro" id="IPR001578">
    <property type="entry name" value="Peptidase_C12_UCH"/>
</dbReference>
<evidence type="ECO:0000256" key="2">
    <source>
        <dbReference type="ARBA" id="ARBA00009326"/>
    </source>
</evidence>
<feature type="site" description="Important for enzyme activity" evidence="7">
    <location>
        <position position="172"/>
    </location>
</feature>
<dbReference type="PANTHER" id="PTHR10589">
    <property type="entry name" value="UBIQUITIN CARBOXYL-TERMINAL HYDROLASE"/>
    <property type="match status" value="1"/>
</dbReference>
<keyword evidence="3 7" id="KW-0645">Protease</keyword>
<dbReference type="GO" id="GO:0016579">
    <property type="term" value="P:protein deubiquitination"/>
    <property type="evidence" value="ECO:0007669"/>
    <property type="project" value="TreeGrafter"/>
</dbReference>
<dbReference type="InterPro" id="IPR038765">
    <property type="entry name" value="Papain-like_cys_pep_sf"/>
</dbReference>
<feature type="active site" description="Nucleophile" evidence="7">
    <location>
        <position position="81"/>
    </location>
</feature>
<name>A0A7S0NK07_MICPS</name>
<evidence type="ECO:0000256" key="8">
    <source>
        <dbReference type="RuleBase" id="RU361215"/>
    </source>
</evidence>
<dbReference type="PROSITE" id="PS52048">
    <property type="entry name" value="UCH_DOMAIN"/>
    <property type="match status" value="1"/>
</dbReference>
<comment type="catalytic activity">
    <reaction evidence="1 7 8">
        <text>Thiol-dependent hydrolysis of ester, thioester, amide, peptide and isopeptide bonds formed by the C-terminal Gly of ubiquitin (a 76-residue protein attached to proteins as an intracellular targeting signal).</text>
        <dbReference type="EC" id="3.4.19.12"/>
    </reaction>
</comment>
<accession>A0A7S0NK07</accession>
<keyword evidence="5 7" id="KW-0378">Hydrolase</keyword>
<reference evidence="10" key="1">
    <citation type="submission" date="2021-01" db="EMBL/GenBank/DDBJ databases">
        <authorList>
            <person name="Corre E."/>
            <person name="Pelletier E."/>
            <person name="Niang G."/>
            <person name="Scheremetjew M."/>
            <person name="Finn R."/>
            <person name="Kale V."/>
            <person name="Holt S."/>
            <person name="Cochrane G."/>
            <person name="Meng A."/>
            <person name="Brown T."/>
            <person name="Cohen L."/>
        </authorList>
    </citation>
    <scope>NUCLEOTIDE SEQUENCE</scope>
    <source>
        <strain evidence="10">CCMP1723</strain>
    </source>
</reference>
<dbReference type="GO" id="GO:0004843">
    <property type="term" value="F:cysteine-type deubiquitinase activity"/>
    <property type="evidence" value="ECO:0007669"/>
    <property type="project" value="UniProtKB-UniRule"/>
</dbReference>
<evidence type="ECO:0000256" key="5">
    <source>
        <dbReference type="ARBA" id="ARBA00022801"/>
    </source>
</evidence>
<dbReference type="EC" id="3.4.19.12" evidence="8"/>
<dbReference type="GO" id="GO:0006511">
    <property type="term" value="P:ubiquitin-dependent protein catabolic process"/>
    <property type="evidence" value="ECO:0007669"/>
    <property type="project" value="UniProtKB-UniRule"/>
</dbReference>
<organism evidence="10">
    <name type="scientific">Micromonas pusilla</name>
    <name type="common">Picoplanktonic green alga</name>
    <name type="synonym">Chromulina pusilla</name>
    <dbReference type="NCBI Taxonomy" id="38833"/>
    <lineage>
        <taxon>Eukaryota</taxon>
        <taxon>Viridiplantae</taxon>
        <taxon>Chlorophyta</taxon>
        <taxon>Mamiellophyceae</taxon>
        <taxon>Mamiellales</taxon>
        <taxon>Mamiellaceae</taxon>
        <taxon>Micromonas</taxon>
    </lineage>
</organism>
<feature type="site" description="Transition state stabilizer" evidence="7">
    <location>
        <position position="75"/>
    </location>
</feature>
<keyword evidence="4 7" id="KW-0833">Ubl conjugation pathway</keyword>
<feature type="active site" description="Proton donor" evidence="7">
    <location>
        <position position="157"/>
    </location>
</feature>
<dbReference type="CDD" id="cd09616">
    <property type="entry name" value="Peptidase_C12_UCH_L1_L3"/>
    <property type="match status" value="1"/>
</dbReference>
<dbReference type="PANTHER" id="PTHR10589:SF17">
    <property type="entry name" value="UBIQUITIN CARBOXYL-TERMINAL HYDROLASE"/>
    <property type="match status" value="1"/>
</dbReference>
<protein>
    <recommendedName>
        <fullName evidence="8">Ubiquitin carboxyl-terminal hydrolase</fullName>
        <ecNumber evidence="8">3.4.19.12</ecNumber>
    </recommendedName>
</protein>
<dbReference type="FunFam" id="3.40.532.10:FF:000006">
    <property type="entry name" value="Ubiquitin carboxyl-terminal hydrolase"/>
    <property type="match status" value="1"/>
</dbReference>
<dbReference type="GO" id="GO:0005737">
    <property type="term" value="C:cytoplasm"/>
    <property type="evidence" value="ECO:0007669"/>
    <property type="project" value="TreeGrafter"/>
</dbReference>
<proteinExistence type="inferred from homology"/>
<evidence type="ECO:0000256" key="6">
    <source>
        <dbReference type="ARBA" id="ARBA00022807"/>
    </source>
</evidence>
<evidence type="ECO:0000256" key="4">
    <source>
        <dbReference type="ARBA" id="ARBA00022786"/>
    </source>
</evidence>
<evidence type="ECO:0000256" key="1">
    <source>
        <dbReference type="ARBA" id="ARBA00000707"/>
    </source>
</evidence>